<evidence type="ECO:0000313" key="4">
    <source>
        <dbReference type="Proteomes" id="UP000308267"/>
    </source>
</evidence>
<accession>A0A4S2M4D0</accession>
<feature type="domain" description="EF-hand" evidence="2">
    <location>
        <begin position="71"/>
        <end position="98"/>
    </location>
</feature>
<dbReference type="GO" id="GO:0030286">
    <property type="term" value="C:dynein complex"/>
    <property type="evidence" value="ECO:0007669"/>
    <property type="project" value="InterPro"/>
</dbReference>
<dbReference type="PROSITE" id="PS50222">
    <property type="entry name" value="EF_HAND_2"/>
    <property type="match status" value="2"/>
</dbReference>
<dbReference type="EMBL" id="SJOL01006345">
    <property type="protein sequence ID" value="TGZ68807.1"/>
    <property type="molecule type" value="Genomic_DNA"/>
</dbReference>
<evidence type="ECO:0000313" key="3">
    <source>
        <dbReference type="EMBL" id="TGZ68807.1"/>
    </source>
</evidence>
<dbReference type="PROSITE" id="PS00018">
    <property type="entry name" value="EF_HAND_1"/>
    <property type="match status" value="2"/>
</dbReference>
<dbReference type="SUPFAM" id="SSF47473">
    <property type="entry name" value="EF-hand"/>
    <property type="match status" value="1"/>
</dbReference>
<evidence type="ECO:0000256" key="1">
    <source>
        <dbReference type="ARBA" id="ARBA00022837"/>
    </source>
</evidence>
<protein>
    <recommendedName>
        <fullName evidence="2">EF-hand domain-containing protein</fullName>
    </recommendedName>
</protein>
<dbReference type="InterPro" id="IPR018247">
    <property type="entry name" value="EF_Hand_1_Ca_BS"/>
</dbReference>
<sequence length="215" mass="24967">MTQQTAQSNVVEDLMKWFMALDVNDDGFVSRQELIDFYQKHDLDSAVIEVSVQNHSIPKSARYKPRIAKPFLQRFDTDADGKISFEEYARGLGLTIQEVQQEKKEIALQQSREASGEKLQFEDVEILSTSMTWSKQEAIINKFKELVGGGEPNEEAMNSVVEQLQQFLNEEYGRLWQCIMLTGSYWMKFSHEPFMSLQFRYSGKLVVCLWRTNRA</sequence>
<dbReference type="STRING" id="147828.A0A4S2M4D0"/>
<dbReference type="InterPro" id="IPR011992">
    <property type="entry name" value="EF-hand-dom_pair"/>
</dbReference>
<dbReference type="SMART" id="SM00054">
    <property type="entry name" value="EFh"/>
    <property type="match status" value="2"/>
</dbReference>
<dbReference type="GO" id="GO:0007017">
    <property type="term" value="P:microtubule-based process"/>
    <property type="evidence" value="ECO:0007669"/>
    <property type="project" value="InterPro"/>
</dbReference>
<dbReference type="SMART" id="SM01375">
    <property type="entry name" value="Dynein_light"/>
    <property type="match status" value="1"/>
</dbReference>
<proteinExistence type="predicted"/>
<evidence type="ECO:0000259" key="2">
    <source>
        <dbReference type="PROSITE" id="PS50222"/>
    </source>
</evidence>
<feature type="domain" description="EF-hand" evidence="2">
    <location>
        <begin position="9"/>
        <end position="44"/>
    </location>
</feature>
<dbReference type="Proteomes" id="UP000308267">
    <property type="component" value="Unassembled WGS sequence"/>
</dbReference>
<dbReference type="Pfam" id="PF13499">
    <property type="entry name" value="EF-hand_7"/>
    <property type="match status" value="1"/>
</dbReference>
<dbReference type="InterPro" id="IPR002048">
    <property type="entry name" value="EF_hand_dom"/>
</dbReference>
<dbReference type="CDD" id="cd21454">
    <property type="entry name" value="DLC-like_TAL"/>
    <property type="match status" value="1"/>
</dbReference>
<dbReference type="Pfam" id="PF01221">
    <property type="entry name" value="Dynein_light"/>
    <property type="match status" value="1"/>
</dbReference>
<keyword evidence="1" id="KW-0106">Calcium</keyword>
<dbReference type="OrthoDB" id="26525at2759"/>
<organism evidence="3 4">
    <name type="scientific">Opisthorchis felineus</name>
    <dbReference type="NCBI Taxonomy" id="147828"/>
    <lineage>
        <taxon>Eukaryota</taxon>
        <taxon>Metazoa</taxon>
        <taxon>Spiralia</taxon>
        <taxon>Lophotrochozoa</taxon>
        <taxon>Platyhelminthes</taxon>
        <taxon>Trematoda</taxon>
        <taxon>Digenea</taxon>
        <taxon>Opisthorchiida</taxon>
        <taxon>Opisthorchiata</taxon>
        <taxon>Opisthorchiidae</taxon>
        <taxon>Opisthorchis</taxon>
    </lineage>
</organism>
<dbReference type="Gene3D" id="3.30.740.10">
    <property type="entry name" value="Protein Inhibitor Of Neuronal Nitric Oxide Synthase"/>
    <property type="match status" value="1"/>
</dbReference>
<dbReference type="InterPro" id="IPR037177">
    <property type="entry name" value="DLC_sf"/>
</dbReference>
<reference evidence="3 4" key="1">
    <citation type="journal article" date="2019" name="BMC Genomics">
        <title>New insights from Opisthorchis felineus genome: update on genomics of the epidemiologically important liver flukes.</title>
        <authorList>
            <person name="Ershov N.I."/>
            <person name="Mordvinov V.A."/>
            <person name="Prokhortchouk E.B."/>
            <person name="Pakharukova M.Y."/>
            <person name="Gunbin K.V."/>
            <person name="Ustyantsev K."/>
            <person name="Genaev M.A."/>
            <person name="Blinov A.G."/>
            <person name="Mazur A."/>
            <person name="Boulygina E."/>
            <person name="Tsygankova S."/>
            <person name="Khrameeva E."/>
            <person name="Chekanov N."/>
            <person name="Fan G."/>
            <person name="Xiao A."/>
            <person name="Zhang H."/>
            <person name="Xu X."/>
            <person name="Yang H."/>
            <person name="Solovyev V."/>
            <person name="Lee S.M."/>
            <person name="Liu X."/>
            <person name="Afonnikov D.A."/>
            <person name="Skryabin K.G."/>
        </authorList>
    </citation>
    <scope>NUCLEOTIDE SEQUENCE [LARGE SCALE GENOMIC DNA]</scope>
    <source>
        <strain evidence="3">AK-0245</strain>
        <tissue evidence="3">Whole organism</tissue>
    </source>
</reference>
<comment type="caution">
    <text evidence="3">The sequence shown here is derived from an EMBL/GenBank/DDBJ whole genome shotgun (WGS) entry which is preliminary data.</text>
</comment>
<keyword evidence="4" id="KW-1185">Reference proteome</keyword>
<dbReference type="InterPro" id="IPR001372">
    <property type="entry name" value="Dynein_light_chain_typ-1/2"/>
</dbReference>
<dbReference type="AlphaFoldDB" id="A0A4S2M4D0"/>
<dbReference type="GO" id="GO:0005509">
    <property type="term" value="F:calcium ion binding"/>
    <property type="evidence" value="ECO:0007669"/>
    <property type="project" value="InterPro"/>
</dbReference>
<dbReference type="Gene3D" id="1.10.238.10">
    <property type="entry name" value="EF-hand"/>
    <property type="match status" value="1"/>
</dbReference>
<dbReference type="SUPFAM" id="SSF54648">
    <property type="entry name" value="DLC"/>
    <property type="match status" value="1"/>
</dbReference>
<name>A0A4S2M4D0_OPIFE</name>
<gene>
    <name evidence="3" type="ORF">CRM22_004071</name>
</gene>